<dbReference type="GO" id="GO:0009395">
    <property type="term" value="P:phospholipid catabolic process"/>
    <property type="evidence" value="ECO:0007669"/>
    <property type="project" value="TreeGrafter"/>
</dbReference>
<keyword evidence="8" id="KW-0443">Lipid metabolism</keyword>
<sequence length="499" mass="54988">MGRRFDILLTAQEAFPALEQQFLAARTEIIASFRIFDPDTTLRSAAAQQVGRTWSDLIAHTLDRGVKVTLTISDFDPVIRPDNHRYTWTCIAKLRAAASASQNPSLLDVSGAMHPARVGLLPRLFLWPKLIKQLGNALDGSESLHNVPGLRALTRSKVGGPAPRLFPPPPLVPASHHQKLAVFDDNRLYIGGLDLNERRYDTPDHAQSAEETWHDVQVIVDGPVVQEASAHLRNFQAQTAGKRPTKTTRLLRTISARRKVSLPYLSPRNVVQELADMHYRQISQARDLIYLESQFFRDRNLARHLAKRPAKAPGLSLIVILPVAAEDAAFQDEPASDVAYGDYLQTKCIEIVRRAFGDRVFIGSPLQPRTTTEDGRATDHGAPLVYLHAKVSIFDDRCGIVSSANLNGRSMGWDTEAGIATETTDEVAELKQRCFAHWLGPNADPACFDTKTACDAWAAHAARNAQTAPEKRQGFILPHSAGAAASFGYNLPGVPEEMV</sequence>
<evidence type="ECO:0000313" key="11">
    <source>
        <dbReference type="EMBL" id="WZU67670.1"/>
    </source>
</evidence>
<evidence type="ECO:0000256" key="6">
    <source>
        <dbReference type="ARBA" id="ARBA00022737"/>
    </source>
</evidence>
<dbReference type="GO" id="GO:0060627">
    <property type="term" value="P:regulation of vesicle-mediated transport"/>
    <property type="evidence" value="ECO:0007669"/>
    <property type="project" value="TreeGrafter"/>
</dbReference>
<dbReference type="RefSeq" id="WP_342076980.1">
    <property type="nucleotide sequence ID" value="NZ_CP151767.2"/>
</dbReference>
<dbReference type="AlphaFoldDB" id="A0AAN0M9W6"/>
<keyword evidence="5" id="KW-0964">Secreted</keyword>
<dbReference type="InterPro" id="IPR001736">
    <property type="entry name" value="PLipase_D/transphosphatidylase"/>
</dbReference>
<dbReference type="Gene3D" id="3.30.870.10">
    <property type="entry name" value="Endonuclease Chain A"/>
    <property type="match status" value="2"/>
</dbReference>
<evidence type="ECO:0000256" key="8">
    <source>
        <dbReference type="ARBA" id="ARBA00023098"/>
    </source>
</evidence>
<evidence type="ECO:0000313" key="12">
    <source>
        <dbReference type="Proteomes" id="UP001470809"/>
    </source>
</evidence>
<dbReference type="GO" id="GO:0005576">
    <property type="term" value="C:extracellular region"/>
    <property type="evidence" value="ECO:0007669"/>
    <property type="project" value="UniProtKB-SubCell"/>
</dbReference>
<evidence type="ECO:0000256" key="7">
    <source>
        <dbReference type="ARBA" id="ARBA00022801"/>
    </source>
</evidence>
<keyword evidence="12" id="KW-1185">Reference proteome</keyword>
<dbReference type="PANTHER" id="PTHR18896:SF76">
    <property type="entry name" value="PHOSPHOLIPASE"/>
    <property type="match status" value="1"/>
</dbReference>
<evidence type="ECO:0000259" key="10">
    <source>
        <dbReference type="PROSITE" id="PS50035"/>
    </source>
</evidence>
<comment type="function">
    <text evidence="2">Could be a virulence factor.</text>
</comment>
<evidence type="ECO:0000256" key="5">
    <source>
        <dbReference type="ARBA" id="ARBA00022525"/>
    </source>
</evidence>
<organism evidence="11 12">
    <name type="scientific">Yoonia rhodophyticola</name>
    <dbReference type="NCBI Taxonomy" id="3137370"/>
    <lineage>
        <taxon>Bacteria</taxon>
        <taxon>Pseudomonadati</taxon>
        <taxon>Pseudomonadota</taxon>
        <taxon>Alphaproteobacteria</taxon>
        <taxon>Rhodobacterales</taxon>
        <taxon>Paracoccaceae</taxon>
        <taxon>Yoonia</taxon>
    </lineage>
</organism>
<comment type="subcellular location">
    <subcellularLocation>
        <location evidence="3">Secreted</location>
    </subcellularLocation>
</comment>
<keyword evidence="7" id="KW-0378">Hydrolase</keyword>
<dbReference type="EMBL" id="CP151767">
    <property type="protein sequence ID" value="WZU67670.1"/>
    <property type="molecule type" value="Genomic_DNA"/>
</dbReference>
<dbReference type="PANTHER" id="PTHR18896">
    <property type="entry name" value="PHOSPHOLIPASE D"/>
    <property type="match status" value="1"/>
</dbReference>
<evidence type="ECO:0000256" key="2">
    <source>
        <dbReference type="ARBA" id="ARBA00003145"/>
    </source>
</evidence>
<evidence type="ECO:0000256" key="3">
    <source>
        <dbReference type="ARBA" id="ARBA00004613"/>
    </source>
</evidence>
<dbReference type="InterPro" id="IPR015679">
    <property type="entry name" value="PLipase_D_fam"/>
</dbReference>
<dbReference type="KEGG" id="yrh:AABB31_22630"/>
<dbReference type="SUPFAM" id="SSF56024">
    <property type="entry name" value="Phospholipase D/nuclease"/>
    <property type="match status" value="2"/>
</dbReference>
<evidence type="ECO:0000256" key="4">
    <source>
        <dbReference type="ARBA" id="ARBA00018392"/>
    </source>
</evidence>
<dbReference type="Pfam" id="PF00614">
    <property type="entry name" value="PLDc"/>
    <property type="match status" value="1"/>
</dbReference>
<name>A0AAN0M9W6_9RHOB</name>
<proteinExistence type="predicted"/>
<dbReference type="PROSITE" id="PS50035">
    <property type="entry name" value="PLD"/>
    <property type="match status" value="2"/>
</dbReference>
<comment type="catalytic activity">
    <reaction evidence="1">
        <text>a 1,2-diacyl-sn-glycero-3-phosphocholine + H2O = a 1,2-diacyl-sn-glycero-3-phosphate + choline + H(+)</text>
        <dbReference type="Rhea" id="RHEA:14445"/>
        <dbReference type="ChEBI" id="CHEBI:15354"/>
        <dbReference type="ChEBI" id="CHEBI:15377"/>
        <dbReference type="ChEBI" id="CHEBI:15378"/>
        <dbReference type="ChEBI" id="CHEBI:57643"/>
        <dbReference type="ChEBI" id="CHEBI:58608"/>
        <dbReference type="EC" id="3.1.4.4"/>
    </reaction>
</comment>
<feature type="domain" description="PLD phosphodiesterase" evidence="10">
    <location>
        <begin position="172"/>
        <end position="199"/>
    </location>
</feature>
<accession>A0AAN0M9W6</accession>
<evidence type="ECO:0000256" key="9">
    <source>
        <dbReference type="ARBA" id="ARBA00029594"/>
    </source>
</evidence>
<evidence type="ECO:0000256" key="1">
    <source>
        <dbReference type="ARBA" id="ARBA00000798"/>
    </source>
</evidence>
<dbReference type="Pfam" id="PF13091">
    <property type="entry name" value="PLDc_2"/>
    <property type="match status" value="1"/>
</dbReference>
<dbReference type="GO" id="GO:0004630">
    <property type="term" value="F:phospholipase D activity"/>
    <property type="evidence" value="ECO:0007669"/>
    <property type="project" value="UniProtKB-EC"/>
</dbReference>
<gene>
    <name evidence="11" type="ORF">AABB31_22630</name>
</gene>
<keyword evidence="6" id="KW-0677">Repeat</keyword>
<dbReference type="InterPro" id="IPR025202">
    <property type="entry name" value="PLD-like_dom"/>
</dbReference>
<feature type="domain" description="PLD phosphodiesterase" evidence="10">
    <location>
        <begin position="383"/>
        <end position="410"/>
    </location>
</feature>
<reference evidence="11 12" key="2">
    <citation type="submission" date="2024-08" db="EMBL/GenBank/DDBJ databases">
        <title>Phylogenomic analyses of a clade within the roseobacter group suggest taxonomic reassignments of species of the genera Aestuariivita, Citreicella, Loktanella, Nautella, Pelagibaca, Ruegeria, Thalassobius, Thiobacimonas and Tropicibacter, and the proposal o.</title>
        <authorList>
            <person name="Jeon C.O."/>
        </authorList>
    </citation>
    <scope>NUCLEOTIDE SEQUENCE [LARGE SCALE GENOMIC DNA]</scope>
    <source>
        <strain evidence="11 12">SS1-5</strain>
    </source>
</reference>
<dbReference type="SMART" id="SM00155">
    <property type="entry name" value="PLDc"/>
    <property type="match status" value="2"/>
</dbReference>
<protein>
    <recommendedName>
        <fullName evidence="4">Phospholipase D</fullName>
    </recommendedName>
    <alternativeName>
        <fullName evidence="9">Choline phosphatase</fullName>
    </alternativeName>
</protein>
<dbReference type="Proteomes" id="UP001470809">
    <property type="component" value="Chromosome"/>
</dbReference>
<dbReference type="CDD" id="cd09105">
    <property type="entry name" value="PLDc_vPLD1_2_like_2"/>
    <property type="match status" value="1"/>
</dbReference>
<reference evidence="12" key="1">
    <citation type="submission" date="2024-04" db="EMBL/GenBank/DDBJ databases">
        <title>Phylogenomic analyses of a clade within the roseobacter group suggest taxonomic reassignments of species of the genera Aestuariivita, Citreicella, Loktanella, Nautella, Pelagibaca, Ruegeria, Thalassobius, Thiobacimonas and Tropicibacter, and the proposal o.</title>
        <authorList>
            <person name="Jeon C.O."/>
        </authorList>
    </citation>
    <scope>NUCLEOTIDE SEQUENCE [LARGE SCALE GENOMIC DNA]</scope>
    <source>
        <strain evidence="12">SS1-5</strain>
    </source>
</reference>